<feature type="modified residue" description="4-aspartylphosphate" evidence="14">
    <location>
        <position position="826"/>
    </location>
</feature>
<dbReference type="Proteomes" id="UP000664369">
    <property type="component" value="Unassembled WGS sequence"/>
</dbReference>
<dbReference type="EC" id="2.7.13.3" evidence="3"/>
<accession>A0ABS3QK64</accession>
<evidence type="ECO:0000256" key="4">
    <source>
        <dbReference type="ARBA" id="ARBA00022475"/>
    </source>
</evidence>
<dbReference type="Pfam" id="PF00072">
    <property type="entry name" value="Response_reg"/>
    <property type="match status" value="1"/>
</dbReference>
<dbReference type="EMBL" id="JAGETZ010000009">
    <property type="protein sequence ID" value="MBO2011080.1"/>
    <property type="molecule type" value="Genomic_DNA"/>
</dbReference>
<evidence type="ECO:0000313" key="21">
    <source>
        <dbReference type="Proteomes" id="UP000664369"/>
    </source>
</evidence>
<evidence type="ECO:0000256" key="9">
    <source>
        <dbReference type="ARBA" id="ARBA00022777"/>
    </source>
</evidence>
<keyword evidence="5" id="KW-0997">Cell inner membrane</keyword>
<dbReference type="Pfam" id="PF02518">
    <property type="entry name" value="HATPase_c"/>
    <property type="match status" value="1"/>
</dbReference>
<dbReference type="PROSITE" id="PS50109">
    <property type="entry name" value="HIS_KIN"/>
    <property type="match status" value="1"/>
</dbReference>
<dbReference type="InterPro" id="IPR004358">
    <property type="entry name" value="Sig_transdc_His_kin-like_C"/>
</dbReference>
<dbReference type="RefSeq" id="WP_208176772.1">
    <property type="nucleotide sequence ID" value="NZ_JAGETZ010000009.1"/>
</dbReference>
<comment type="caution">
    <text evidence="20">The sequence shown here is derived from an EMBL/GenBank/DDBJ whole genome shotgun (WGS) entry which is preliminary data.</text>
</comment>
<evidence type="ECO:0000256" key="2">
    <source>
        <dbReference type="ARBA" id="ARBA00004429"/>
    </source>
</evidence>
<evidence type="ECO:0000256" key="5">
    <source>
        <dbReference type="ARBA" id="ARBA00022519"/>
    </source>
</evidence>
<dbReference type="InterPro" id="IPR000014">
    <property type="entry name" value="PAS"/>
</dbReference>
<gene>
    <name evidence="20" type="ORF">J4E00_18610</name>
</gene>
<dbReference type="Gene3D" id="1.20.120.160">
    <property type="entry name" value="HPT domain"/>
    <property type="match status" value="1"/>
</dbReference>
<evidence type="ECO:0000259" key="16">
    <source>
        <dbReference type="PROSITE" id="PS50109"/>
    </source>
</evidence>
<dbReference type="PRINTS" id="PR00344">
    <property type="entry name" value="BCTRLSENSOR"/>
</dbReference>
<evidence type="ECO:0000256" key="12">
    <source>
        <dbReference type="ARBA" id="ARBA00023136"/>
    </source>
</evidence>
<feature type="modified residue" description="Phosphohistidine" evidence="13">
    <location>
        <position position="955"/>
    </location>
</feature>
<keyword evidence="21" id="KW-1185">Reference proteome</keyword>
<reference evidence="20 21" key="1">
    <citation type="submission" date="2021-03" db="EMBL/GenBank/DDBJ databases">
        <authorList>
            <person name="Kim M.K."/>
        </authorList>
    </citation>
    <scope>NUCLEOTIDE SEQUENCE [LARGE SCALE GENOMIC DNA]</scope>
    <source>
        <strain evidence="20 21">BT442</strain>
    </source>
</reference>
<dbReference type="PROSITE" id="PS50112">
    <property type="entry name" value="PAS"/>
    <property type="match status" value="1"/>
</dbReference>
<evidence type="ECO:0000259" key="18">
    <source>
        <dbReference type="PROSITE" id="PS50112"/>
    </source>
</evidence>
<keyword evidence="15" id="KW-0175">Coiled coil</keyword>
<comment type="subcellular location">
    <subcellularLocation>
        <location evidence="2">Cell inner membrane</location>
        <topology evidence="2">Multi-pass membrane protein</topology>
    </subcellularLocation>
</comment>
<dbReference type="SUPFAM" id="SSF55785">
    <property type="entry name" value="PYP-like sensor domain (PAS domain)"/>
    <property type="match status" value="3"/>
</dbReference>
<dbReference type="CDD" id="cd16922">
    <property type="entry name" value="HATPase_EvgS-ArcB-TorS-like"/>
    <property type="match status" value="1"/>
</dbReference>
<dbReference type="InterPro" id="IPR003661">
    <property type="entry name" value="HisK_dim/P_dom"/>
</dbReference>
<keyword evidence="10" id="KW-0547">Nucleotide-binding</keyword>
<dbReference type="PANTHER" id="PTHR43047:SF64">
    <property type="entry name" value="HISTIDINE KINASE CONTAINING CHEY-HOMOLOGOUS RECEIVER DOMAIN AND PAS DOMAIN-RELATED"/>
    <property type="match status" value="1"/>
</dbReference>
<dbReference type="PROSITE" id="PS50894">
    <property type="entry name" value="HPT"/>
    <property type="match status" value="1"/>
</dbReference>
<dbReference type="SMART" id="SM00388">
    <property type="entry name" value="HisKA"/>
    <property type="match status" value="1"/>
</dbReference>
<sequence length="1013" mass="112150">MSDSISSPDLNHGPALVSSAYAADKAAQHLALLLELLPEGIALFGADSSVEAINHRFFVLYGLPDSPADWVGRPVNELLARVQTQVLNLEDFLARARALFPLTSASLRGELLELRDGRFLATDIVPAPAEIGHPGQWLLCLRDVTAKHRLTLEMESVMRIPRENPNPVLRLAASGKQLYANEAAARLGDGLSRAERVRVQRHLRALGSQALTCAEANETEIMLGARFFTVRVVPFVADGYVNLYLVDITARVQAKRQLQEQQQFYESILNELPAEVFVVDPQYRYQFVNPAAVPDAALRQWMLGRTNAEYNAYLGRSATVAEHRQRRLQEVLNVRQRVEWMETMDGATPSYTLRRLQPVPEAGNAVHLVIGYGLDVTTQEVARQQLERSEKEYRDLMHYAQALICTYDQQGIVLTMNPALATLLNYPVAELLGQPVATFLPAEDRPAFAEYLMRIGIDGEAEGVLRVQPRGSAGFRFLLYHNFLMREPGRPPYVISHAHDITERIQAEHELKRAKEAAESASRAKENFLANMSHEIRTPLNGVLGMARQLGKTRLDAHQQELLRVINTSGQHLLGVINDVLDMAKITAGKLDFEQVSFNICDSMEEALQPFVLQIQEKGLAFHNLLLREHIPHAWVIGDPYRINQILLNLVSNALKFTKRGSITVAGRQVAETATHLTVEFRVTDTGIGIPPDKQDQIFDGFTQAYADTTRQFGGTGLGLSISRALVQQLGGTLTLESEVGTGSTFGFSLTLPTAEAPNEAGLQVAGFNTGTLVGLRALLVEDNEINREVVRFILEEWGVVLEEAVDGEQGLQMLKDHDYDVVLMDIQMPGLSGVEVTEAVRLLPDPIRAQVPILALTANAFRKDTERYRAAGMNDYLAKPFEEDELYRKLDALRTAPRNTAPYDLTKLRAMAHGRDAFVTKIIRSFLVNTPTSLAQLEDAAAAGYWDRVAEITHHIKPNLEMMGVAAVAGLVSMLEKAPDATQSVAERPALVAQFVTLVQRALSAVPAELPQ</sequence>
<dbReference type="Gene3D" id="3.40.50.2300">
    <property type="match status" value="1"/>
</dbReference>
<dbReference type="SUPFAM" id="SSF55874">
    <property type="entry name" value="ATPase domain of HSP90 chaperone/DNA topoisomerase II/histidine kinase"/>
    <property type="match status" value="1"/>
</dbReference>
<keyword evidence="11" id="KW-1133">Transmembrane helix</keyword>
<keyword evidence="7" id="KW-0808">Transferase</keyword>
<dbReference type="CDD" id="cd17546">
    <property type="entry name" value="REC_hyHK_CKI1_RcsC-like"/>
    <property type="match status" value="1"/>
</dbReference>
<dbReference type="InterPro" id="IPR003594">
    <property type="entry name" value="HATPase_dom"/>
</dbReference>
<comment type="catalytic activity">
    <reaction evidence="1">
        <text>ATP + protein L-histidine = ADP + protein N-phospho-L-histidine.</text>
        <dbReference type="EC" id="2.7.13.3"/>
    </reaction>
</comment>
<keyword evidence="12" id="KW-0472">Membrane</keyword>
<dbReference type="CDD" id="cd00082">
    <property type="entry name" value="HisKA"/>
    <property type="match status" value="1"/>
</dbReference>
<feature type="domain" description="HPt" evidence="19">
    <location>
        <begin position="916"/>
        <end position="1013"/>
    </location>
</feature>
<dbReference type="SMART" id="SM00448">
    <property type="entry name" value="REC"/>
    <property type="match status" value="1"/>
</dbReference>
<dbReference type="Gene3D" id="3.30.450.20">
    <property type="entry name" value="PAS domain"/>
    <property type="match status" value="3"/>
</dbReference>
<evidence type="ECO:0000256" key="10">
    <source>
        <dbReference type="ARBA" id="ARBA00022840"/>
    </source>
</evidence>
<dbReference type="CDD" id="cd00130">
    <property type="entry name" value="PAS"/>
    <property type="match status" value="1"/>
</dbReference>
<feature type="domain" description="PAS" evidence="18">
    <location>
        <begin position="389"/>
        <end position="460"/>
    </location>
</feature>
<evidence type="ECO:0000256" key="14">
    <source>
        <dbReference type="PROSITE-ProRule" id="PRU00169"/>
    </source>
</evidence>
<evidence type="ECO:0000256" key="6">
    <source>
        <dbReference type="ARBA" id="ARBA00022553"/>
    </source>
</evidence>
<organism evidence="20 21">
    <name type="scientific">Hymenobacter negativus</name>
    <dbReference type="NCBI Taxonomy" id="2795026"/>
    <lineage>
        <taxon>Bacteria</taxon>
        <taxon>Pseudomonadati</taxon>
        <taxon>Bacteroidota</taxon>
        <taxon>Cytophagia</taxon>
        <taxon>Cytophagales</taxon>
        <taxon>Hymenobacteraceae</taxon>
        <taxon>Hymenobacter</taxon>
    </lineage>
</organism>
<dbReference type="SUPFAM" id="SSF47226">
    <property type="entry name" value="Histidine-containing phosphotransfer domain, HPT domain"/>
    <property type="match status" value="1"/>
</dbReference>
<dbReference type="PROSITE" id="PS50110">
    <property type="entry name" value="RESPONSE_REGULATORY"/>
    <property type="match status" value="1"/>
</dbReference>
<evidence type="ECO:0000256" key="3">
    <source>
        <dbReference type="ARBA" id="ARBA00012438"/>
    </source>
</evidence>
<dbReference type="InterPro" id="IPR008207">
    <property type="entry name" value="Sig_transdc_His_kin_Hpt_dom"/>
</dbReference>
<name>A0ABS3QK64_9BACT</name>
<dbReference type="Pfam" id="PF08448">
    <property type="entry name" value="PAS_4"/>
    <property type="match status" value="2"/>
</dbReference>
<feature type="domain" description="Response regulatory" evidence="17">
    <location>
        <begin position="777"/>
        <end position="895"/>
    </location>
</feature>
<feature type="domain" description="Histidine kinase" evidence="16">
    <location>
        <begin position="531"/>
        <end position="754"/>
    </location>
</feature>
<dbReference type="InterPro" id="IPR001789">
    <property type="entry name" value="Sig_transdc_resp-reg_receiver"/>
</dbReference>
<keyword evidence="8" id="KW-0812">Transmembrane</keyword>
<dbReference type="SUPFAM" id="SSF52172">
    <property type="entry name" value="CheY-like"/>
    <property type="match status" value="1"/>
</dbReference>
<dbReference type="Gene3D" id="1.10.287.130">
    <property type="match status" value="1"/>
</dbReference>
<evidence type="ECO:0000256" key="7">
    <source>
        <dbReference type="ARBA" id="ARBA00022679"/>
    </source>
</evidence>
<dbReference type="PANTHER" id="PTHR43047">
    <property type="entry name" value="TWO-COMPONENT HISTIDINE PROTEIN KINASE"/>
    <property type="match status" value="1"/>
</dbReference>
<dbReference type="InterPro" id="IPR011006">
    <property type="entry name" value="CheY-like_superfamily"/>
</dbReference>
<evidence type="ECO:0000259" key="19">
    <source>
        <dbReference type="PROSITE" id="PS50894"/>
    </source>
</evidence>
<dbReference type="SMART" id="SM00091">
    <property type="entry name" value="PAS"/>
    <property type="match status" value="3"/>
</dbReference>
<evidence type="ECO:0000259" key="17">
    <source>
        <dbReference type="PROSITE" id="PS50110"/>
    </source>
</evidence>
<dbReference type="InterPro" id="IPR013656">
    <property type="entry name" value="PAS_4"/>
</dbReference>
<dbReference type="InterPro" id="IPR035965">
    <property type="entry name" value="PAS-like_dom_sf"/>
</dbReference>
<dbReference type="NCBIfam" id="TIGR00229">
    <property type="entry name" value="sensory_box"/>
    <property type="match status" value="1"/>
</dbReference>
<evidence type="ECO:0000256" key="13">
    <source>
        <dbReference type="PROSITE-ProRule" id="PRU00110"/>
    </source>
</evidence>
<proteinExistence type="predicted"/>
<keyword evidence="9" id="KW-0418">Kinase</keyword>
<evidence type="ECO:0000256" key="1">
    <source>
        <dbReference type="ARBA" id="ARBA00000085"/>
    </source>
</evidence>
<evidence type="ECO:0000256" key="15">
    <source>
        <dbReference type="SAM" id="Coils"/>
    </source>
</evidence>
<keyword evidence="6 14" id="KW-0597">Phosphoprotein</keyword>
<dbReference type="SMART" id="SM00387">
    <property type="entry name" value="HATPase_c"/>
    <property type="match status" value="1"/>
</dbReference>
<keyword evidence="10" id="KW-0067">ATP-binding</keyword>
<dbReference type="SUPFAM" id="SSF47384">
    <property type="entry name" value="Homodimeric domain of signal transducing histidine kinase"/>
    <property type="match status" value="1"/>
</dbReference>
<evidence type="ECO:0000256" key="11">
    <source>
        <dbReference type="ARBA" id="ARBA00022989"/>
    </source>
</evidence>
<evidence type="ECO:0000256" key="8">
    <source>
        <dbReference type="ARBA" id="ARBA00022692"/>
    </source>
</evidence>
<protein>
    <recommendedName>
        <fullName evidence="3">histidine kinase</fullName>
        <ecNumber evidence="3">2.7.13.3</ecNumber>
    </recommendedName>
</protein>
<dbReference type="InterPro" id="IPR036641">
    <property type="entry name" value="HPT_dom_sf"/>
</dbReference>
<dbReference type="Gene3D" id="3.30.565.10">
    <property type="entry name" value="Histidine kinase-like ATPase, C-terminal domain"/>
    <property type="match status" value="1"/>
</dbReference>
<dbReference type="Pfam" id="PF00512">
    <property type="entry name" value="HisKA"/>
    <property type="match status" value="1"/>
</dbReference>
<keyword evidence="4" id="KW-1003">Cell membrane</keyword>
<dbReference type="InterPro" id="IPR005467">
    <property type="entry name" value="His_kinase_dom"/>
</dbReference>
<dbReference type="InterPro" id="IPR036890">
    <property type="entry name" value="HATPase_C_sf"/>
</dbReference>
<feature type="coiled-coil region" evidence="15">
    <location>
        <begin position="504"/>
        <end position="531"/>
    </location>
</feature>
<dbReference type="InterPro" id="IPR036097">
    <property type="entry name" value="HisK_dim/P_sf"/>
</dbReference>
<evidence type="ECO:0000313" key="20">
    <source>
        <dbReference type="EMBL" id="MBO2011080.1"/>
    </source>
</evidence>